<feature type="transmembrane region" description="Helical" evidence="8">
    <location>
        <begin position="193"/>
        <end position="211"/>
    </location>
</feature>
<feature type="compositionally biased region" description="Polar residues" evidence="7">
    <location>
        <begin position="561"/>
        <end position="578"/>
    </location>
</feature>
<gene>
    <name evidence="9" type="ORF">HG537_0E05830</name>
</gene>
<keyword evidence="5 8" id="KW-0472">Membrane</keyword>
<feature type="transmembrane region" description="Helical" evidence="8">
    <location>
        <begin position="287"/>
        <end position="309"/>
    </location>
</feature>
<feature type="region of interest" description="Disordered" evidence="7">
    <location>
        <begin position="561"/>
        <end position="586"/>
    </location>
</feature>
<evidence type="ECO:0000256" key="5">
    <source>
        <dbReference type="ARBA" id="ARBA00023136"/>
    </source>
</evidence>
<keyword evidence="2" id="KW-0813">Transport</keyword>
<proteinExistence type="inferred from homology"/>
<dbReference type="OrthoDB" id="3639251at2759"/>
<dbReference type="FunFam" id="1.20.1250.20:FF:000065">
    <property type="entry name" value="Putative MFS pantothenate transporter"/>
    <property type="match status" value="1"/>
</dbReference>
<dbReference type="AlphaFoldDB" id="A0A7H9HWR7"/>
<dbReference type="Gene3D" id="1.20.1250.20">
    <property type="entry name" value="MFS general substrate transporter like domains"/>
    <property type="match status" value="2"/>
</dbReference>
<sequence length="586" mass="67740">MSEYDRMDESSRGLVKELFVDPWKRLKYGIIPVRRIVDEELPSYENWNENGSVQVGEKVEDSVVEREEVELEIEYRDEAQRRWWKFFDEGEYRRNRTVVTKNPWYSWFNGSTSREERKLILKLDILLAFYSCMAYWVKYLDTVNLNNAYVSGMKEELGMKGNDLVHTQNMFSIGNIIFQLPFLFFLNKVPLNYLLPALDLAWSLLTVGEAYVKTLGGIKALRFFIGAFEAPTYLAYQYLFGCFYKHDEMIRRSAFYYFGQYIGTLSSGGIQSAVYTSLGGRNGLAGWRWNFIIDAIISAIVGIIGFYALPGDPDNCYSIFLTDNEIRLARKRMRENKTDKNDFQKKAFSLDVWKRIIFDWKVWVLSVWNIFCWCNSNAGTGCYILWLKSLKRYSIPKVNQLSMITPGLGLVYLAVTSIIADKFHSRLSAILITQVFNIIGNVILAVWDVKEGAKWFAFMLQYMGWAMAPVLYGWMNDICRRDTDTRAIILVIMNIAGSVFSVWTTVVFYPTTKAPRYLRGYSFTAASALALSIWTFLVLWFFKKEERKHAKDNGIVLYNSETGISSPQDESEPSTNAVPETVESKS</sequence>
<feature type="transmembrane region" description="Helical" evidence="8">
    <location>
        <begin position="223"/>
        <end position="243"/>
    </location>
</feature>
<feature type="transmembrane region" description="Helical" evidence="8">
    <location>
        <begin position="453"/>
        <end position="475"/>
    </location>
</feature>
<dbReference type="GO" id="GO:0022857">
    <property type="term" value="F:transmembrane transporter activity"/>
    <property type="evidence" value="ECO:0007669"/>
    <property type="project" value="InterPro"/>
</dbReference>
<feature type="transmembrane region" description="Helical" evidence="8">
    <location>
        <begin position="169"/>
        <end position="186"/>
    </location>
</feature>
<dbReference type="Pfam" id="PF07690">
    <property type="entry name" value="MFS_1"/>
    <property type="match status" value="1"/>
</dbReference>
<feature type="transmembrane region" description="Helical" evidence="8">
    <location>
        <begin position="487"/>
        <end position="509"/>
    </location>
</feature>
<feature type="transmembrane region" description="Helical" evidence="8">
    <location>
        <begin position="362"/>
        <end position="386"/>
    </location>
</feature>
<protein>
    <recommendedName>
        <fullName evidence="11">Major facilitator superfamily (MFS) profile domain-containing protein</fullName>
    </recommendedName>
</protein>
<feature type="transmembrane region" description="Helical" evidence="8">
    <location>
        <begin position="255"/>
        <end position="275"/>
    </location>
</feature>
<evidence type="ECO:0000256" key="6">
    <source>
        <dbReference type="ARBA" id="ARBA00037968"/>
    </source>
</evidence>
<keyword evidence="3 8" id="KW-0812">Transmembrane</keyword>
<comment type="subcellular location">
    <subcellularLocation>
        <location evidence="1">Membrane</location>
        <topology evidence="1">Multi-pass membrane protein</topology>
    </subcellularLocation>
</comment>
<name>A0A7H9HWR7_9SACH</name>
<comment type="similarity">
    <text evidence="6">Belongs to the major facilitator superfamily. Allantoate permease family.</text>
</comment>
<evidence type="ECO:0000256" key="4">
    <source>
        <dbReference type="ARBA" id="ARBA00022989"/>
    </source>
</evidence>
<dbReference type="PANTHER" id="PTHR43791:SF15">
    <property type="entry name" value="TRANSPORTER SEO1-RELATED"/>
    <property type="match status" value="1"/>
</dbReference>
<evidence type="ECO:0000256" key="7">
    <source>
        <dbReference type="SAM" id="MobiDB-lite"/>
    </source>
</evidence>
<evidence type="ECO:0008006" key="11">
    <source>
        <dbReference type="Google" id="ProtNLM"/>
    </source>
</evidence>
<dbReference type="InterPro" id="IPR011701">
    <property type="entry name" value="MFS"/>
</dbReference>
<dbReference type="CDD" id="cd17327">
    <property type="entry name" value="MFS_FEN2_like"/>
    <property type="match status" value="1"/>
</dbReference>
<evidence type="ECO:0000256" key="3">
    <source>
        <dbReference type="ARBA" id="ARBA00022692"/>
    </source>
</evidence>
<dbReference type="GO" id="GO:0016020">
    <property type="term" value="C:membrane"/>
    <property type="evidence" value="ECO:0007669"/>
    <property type="project" value="UniProtKB-SubCell"/>
</dbReference>
<dbReference type="SUPFAM" id="SSF103473">
    <property type="entry name" value="MFS general substrate transporter"/>
    <property type="match status" value="1"/>
</dbReference>
<organism evidence="9 10">
    <name type="scientific">Torulaspora globosa</name>
    <dbReference type="NCBI Taxonomy" id="48254"/>
    <lineage>
        <taxon>Eukaryota</taxon>
        <taxon>Fungi</taxon>
        <taxon>Dikarya</taxon>
        <taxon>Ascomycota</taxon>
        <taxon>Saccharomycotina</taxon>
        <taxon>Saccharomycetes</taxon>
        <taxon>Saccharomycetales</taxon>
        <taxon>Saccharomycetaceae</taxon>
        <taxon>Torulaspora</taxon>
    </lineage>
</organism>
<accession>A0A7H9HWR7</accession>
<dbReference type="InterPro" id="IPR036259">
    <property type="entry name" value="MFS_trans_sf"/>
</dbReference>
<evidence type="ECO:0000256" key="1">
    <source>
        <dbReference type="ARBA" id="ARBA00004141"/>
    </source>
</evidence>
<feature type="transmembrane region" description="Helical" evidence="8">
    <location>
        <begin position="119"/>
        <end position="137"/>
    </location>
</feature>
<dbReference type="EMBL" id="CP059271">
    <property type="protein sequence ID" value="QLQ81227.1"/>
    <property type="molecule type" value="Genomic_DNA"/>
</dbReference>
<feature type="transmembrane region" description="Helical" evidence="8">
    <location>
        <begin position="521"/>
        <end position="542"/>
    </location>
</feature>
<dbReference type="PANTHER" id="PTHR43791">
    <property type="entry name" value="PERMEASE-RELATED"/>
    <property type="match status" value="1"/>
</dbReference>
<evidence type="ECO:0000256" key="8">
    <source>
        <dbReference type="SAM" id="Phobius"/>
    </source>
</evidence>
<evidence type="ECO:0000256" key="2">
    <source>
        <dbReference type="ARBA" id="ARBA00022448"/>
    </source>
</evidence>
<evidence type="ECO:0000313" key="9">
    <source>
        <dbReference type="EMBL" id="QLQ81227.1"/>
    </source>
</evidence>
<feature type="transmembrane region" description="Helical" evidence="8">
    <location>
        <begin position="427"/>
        <end position="447"/>
    </location>
</feature>
<reference evidence="9 10" key="1">
    <citation type="submission" date="2020-06" db="EMBL/GenBank/DDBJ databases">
        <title>The yeast mating-type switching endonuclease HO is a domesticated member of an unorthodox homing genetic element family.</title>
        <authorList>
            <person name="Coughlan A.Y."/>
            <person name="Lombardi L."/>
            <person name="Braun-Galleani S."/>
            <person name="Martos A.R."/>
            <person name="Galeote V."/>
            <person name="Bigey F."/>
            <person name="Dequin S."/>
            <person name="Byrne K.P."/>
            <person name="Wolfe K.H."/>
        </authorList>
    </citation>
    <scope>NUCLEOTIDE SEQUENCE [LARGE SCALE GENOMIC DNA]</scope>
    <source>
        <strain evidence="9 10">CBS2947</strain>
    </source>
</reference>
<keyword evidence="10" id="KW-1185">Reference proteome</keyword>
<keyword evidence="4 8" id="KW-1133">Transmembrane helix</keyword>
<evidence type="ECO:0000313" key="10">
    <source>
        <dbReference type="Proteomes" id="UP000510647"/>
    </source>
</evidence>
<dbReference type="Proteomes" id="UP000510647">
    <property type="component" value="Chromosome 5"/>
</dbReference>
<feature type="transmembrane region" description="Helical" evidence="8">
    <location>
        <begin position="398"/>
        <end position="420"/>
    </location>
</feature>